<dbReference type="EMBL" id="WNDQ01000043">
    <property type="protein sequence ID" value="KAF1019999.1"/>
    <property type="molecule type" value="Genomic_DNA"/>
</dbReference>
<dbReference type="Proteomes" id="UP000461670">
    <property type="component" value="Unassembled WGS sequence"/>
</dbReference>
<keyword evidence="3 7" id="KW-0812">Transmembrane</keyword>
<gene>
    <name evidence="8" type="ORF">GAK30_02794</name>
</gene>
<dbReference type="NCBIfam" id="TIGR00765">
    <property type="entry name" value="yihY_not_rbn"/>
    <property type="match status" value="1"/>
</dbReference>
<feature type="transmembrane region" description="Helical" evidence="7">
    <location>
        <begin position="145"/>
        <end position="168"/>
    </location>
</feature>
<proteinExistence type="predicted"/>
<evidence type="ECO:0000256" key="2">
    <source>
        <dbReference type="ARBA" id="ARBA00022475"/>
    </source>
</evidence>
<keyword evidence="4 7" id="KW-1133">Transmembrane helix</keyword>
<dbReference type="PIRSF" id="PIRSF035875">
    <property type="entry name" value="RNase_BN"/>
    <property type="match status" value="1"/>
</dbReference>
<sequence>MNPLRYAWHAVLAAAVQWIDDQCARLAAALSYYTVFSLAPLLIIVVGVVGLVFGSGTAHTELVEQVTDLAGPQLGGLVNSLLAAAGKPAEGIFATVVAFITLLVGATGVLVELRRSLDGVWCIPEQGQAQASWLVKAWQLVRTRLLTFSMLFAIGFLMMVSLLLSAYLSAADRWVSEHTGGWVAIAQVLNPLLSFAIIMAFFAGLMFGLPSRRFSWRHVLPGAFVSAALFTLGKSLIGLYLGKAAAASVYGAASSVVVFMLWIYFSAMIFLYGAEVAWVLASCPPGELPGSPAHRAAMQRARHLAIDAMEVQRESDVATGDRPREALAPQPDVPGAPSHENPDRR</sequence>
<protein>
    <recommendedName>
        <fullName evidence="10">tRNA-processing RNAse BN</fullName>
    </recommendedName>
</protein>
<keyword evidence="5 7" id="KW-0472">Membrane</keyword>
<dbReference type="PANTHER" id="PTHR30213:SF1">
    <property type="entry name" value="INNER MEMBRANE PROTEIN YHJD"/>
    <property type="match status" value="1"/>
</dbReference>
<reference evidence="9" key="1">
    <citation type="journal article" date="2020" name="MBio">
        <title>Horizontal gene transfer to a defensive symbiont with a reduced genome amongst a multipartite beetle microbiome.</title>
        <authorList>
            <person name="Waterworth S.C."/>
            <person name="Florez L.V."/>
            <person name="Rees E.R."/>
            <person name="Hertweck C."/>
            <person name="Kaltenpoth M."/>
            <person name="Kwan J.C."/>
        </authorList>
    </citation>
    <scope>NUCLEOTIDE SEQUENCE [LARGE SCALE GENOMIC DNA]</scope>
</reference>
<dbReference type="AlphaFoldDB" id="A0A7V8FMG3"/>
<feature type="region of interest" description="Disordered" evidence="6">
    <location>
        <begin position="312"/>
        <end position="345"/>
    </location>
</feature>
<accession>A0A7V8FMG3</accession>
<evidence type="ECO:0000256" key="6">
    <source>
        <dbReference type="SAM" id="MobiDB-lite"/>
    </source>
</evidence>
<feature type="transmembrane region" description="Helical" evidence="7">
    <location>
        <begin position="91"/>
        <end position="111"/>
    </location>
</feature>
<evidence type="ECO:0000313" key="8">
    <source>
        <dbReference type="EMBL" id="KAF1019999.1"/>
    </source>
</evidence>
<feature type="transmembrane region" description="Helical" evidence="7">
    <location>
        <begin position="188"/>
        <end position="207"/>
    </location>
</feature>
<feature type="transmembrane region" description="Helical" evidence="7">
    <location>
        <begin position="247"/>
        <end position="272"/>
    </location>
</feature>
<keyword evidence="2" id="KW-1003">Cell membrane</keyword>
<dbReference type="GO" id="GO:0005886">
    <property type="term" value="C:plasma membrane"/>
    <property type="evidence" value="ECO:0007669"/>
    <property type="project" value="UniProtKB-SubCell"/>
</dbReference>
<evidence type="ECO:0000256" key="1">
    <source>
        <dbReference type="ARBA" id="ARBA00004651"/>
    </source>
</evidence>
<feature type="compositionally biased region" description="Basic and acidic residues" evidence="6">
    <location>
        <begin position="312"/>
        <end position="325"/>
    </location>
</feature>
<evidence type="ECO:0008006" key="10">
    <source>
        <dbReference type="Google" id="ProtNLM"/>
    </source>
</evidence>
<dbReference type="InterPro" id="IPR017039">
    <property type="entry name" value="Virul_fac_BrkB"/>
</dbReference>
<evidence type="ECO:0000256" key="5">
    <source>
        <dbReference type="ARBA" id="ARBA00023136"/>
    </source>
</evidence>
<comment type="subcellular location">
    <subcellularLocation>
        <location evidence="1">Cell membrane</location>
        <topology evidence="1">Multi-pass membrane protein</topology>
    </subcellularLocation>
</comment>
<feature type="transmembrane region" description="Helical" evidence="7">
    <location>
        <begin position="219"/>
        <end position="241"/>
    </location>
</feature>
<comment type="caution">
    <text evidence="8">The sequence shown here is derived from an EMBL/GenBank/DDBJ whole genome shotgun (WGS) entry which is preliminary data.</text>
</comment>
<organism evidence="8 9">
    <name type="scientific">Paracidovorax wautersii</name>
    <dbReference type="NCBI Taxonomy" id="1177982"/>
    <lineage>
        <taxon>Bacteria</taxon>
        <taxon>Pseudomonadati</taxon>
        <taxon>Pseudomonadota</taxon>
        <taxon>Betaproteobacteria</taxon>
        <taxon>Burkholderiales</taxon>
        <taxon>Comamonadaceae</taxon>
        <taxon>Paracidovorax</taxon>
    </lineage>
</organism>
<evidence type="ECO:0000313" key="9">
    <source>
        <dbReference type="Proteomes" id="UP000461670"/>
    </source>
</evidence>
<dbReference type="Pfam" id="PF03631">
    <property type="entry name" value="Virul_fac_BrkB"/>
    <property type="match status" value="1"/>
</dbReference>
<evidence type="ECO:0000256" key="7">
    <source>
        <dbReference type="SAM" id="Phobius"/>
    </source>
</evidence>
<name>A0A7V8FMG3_9BURK</name>
<feature type="transmembrane region" description="Helical" evidence="7">
    <location>
        <begin position="30"/>
        <end position="53"/>
    </location>
</feature>
<evidence type="ECO:0000256" key="4">
    <source>
        <dbReference type="ARBA" id="ARBA00022989"/>
    </source>
</evidence>
<evidence type="ECO:0000256" key="3">
    <source>
        <dbReference type="ARBA" id="ARBA00022692"/>
    </source>
</evidence>
<dbReference type="PANTHER" id="PTHR30213">
    <property type="entry name" value="INNER MEMBRANE PROTEIN YHJD"/>
    <property type="match status" value="1"/>
</dbReference>